<evidence type="ECO:0000313" key="4">
    <source>
        <dbReference type="Proteomes" id="UP000596130"/>
    </source>
</evidence>
<dbReference type="Proteomes" id="UP000596130">
    <property type="component" value="Chromosome"/>
</dbReference>
<dbReference type="EMBL" id="CP065959">
    <property type="protein sequence ID" value="QQC87171.1"/>
    <property type="molecule type" value="Genomic_DNA"/>
</dbReference>
<keyword evidence="2" id="KW-1133">Transmembrane helix</keyword>
<evidence type="ECO:0000313" key="3">
    <source>
        <dbReference type="EMBL" id="QQC87171.1"/>
    </source>
</evidence>
<dbReference type="AlphaFoldDB" id="A0A7T4PBG8"/>
<keyword evidence="2" id="KW-0472">Membrane</keyword>
<reference evidence="3 4" key="1">
    <citation type="submission" date="2020-12" db="EMBL/GenBank/DDBJ databases">
        <title>Identification and biosynthesis of polyene macrolides produced by Streptomyces alfalfae Men-myco-93-63.</title>
        <authorList>
            <person name="Liu D."/>
            <person name="Li Y."/>
            <person name="Liu L."/>
            <person name="Han X."/>
            <person name="Shen F."/>
        </authorList>
    </citation>
    <scope>NUCLEOTIDE SEQUENCE [LARGE SCALE GENOMIC DNA]</scope>
    <source>
        <strain evidence="3 4">Men-myco-93-63</strain>
    </source>
</reference>
<evidence type="ECO:0000256" key="1">
    <source>
        <dbReference type="SAM" id="Coils"/>
    </source>
</evidence>
<gene>
    <name evidence="3" type="ORF">I8755_01095</name>
</gene>
<protein>
    <submittedName>
        <fullName evidence="3">Uncharacterized protein</fullName>
    </submittedName>
</protein>
<sequence>MKEHNTVMSETLYGVLGALGGALATSAAAYWGPLQMQRRSLAEARLAAAEERAAAAEERAAAEAQAAVLREQARDEAQGAKRESATKRIIRIRTSTRDWSDLLARTIQDLGLGRTVDIERFDEQVLAARAEAQAAFDQALHDGLWLQQSAYGYPATVAFPSLYGYGQAPASYGYPHPEAVRGVQPSGNADHRRVLTALKRATELTREAVIKGELLDDTGSAALRNSLDAADEARGALSSELLNRLEQVADVTPLGGPSVIGVFPPLPDSDAP</sequence>
<name>A0A7T4PBG8_9ACTN</name>
<accession>A0A7T4PBG8</accession>
<keyword evidence="1" id="KW-0175">Coiled coil</keyword>
<dbReference type="RefSeq" id="WP_123985649.1">
    <property type="nucleotide sequence ID" value="NZ_CP015588.1"/>
</dbReference>
<evidence type="ECO:0000256" key="2">
    <source>
        <dbReference type="SAM" id="Phobius"/>
    </source>
</evidence>
<proteinExistence type="predicted"/>
<organism evidence="3 4">
    <name type="scientific">Streptomyces alfalfae</name>
    <dbReference type="NCBI Taxonomy" id="1642299"/>
    <lineage>
        <taxon>Bacteria</taxon>
        <taxon>Bacillati</taxon>
        <taxon>Actinomycetota</taxon>
        <taxon>Actinomycetes</taxon>
        <taxon>Kitasatosporales</taxon>
        <taxon>Streptomycetaceae</taxon>
        <taxon>Streptomyces</taxon>
    </lineage>
</organism>
<keyword evidence="2" id="KW-0812">Transmembrane</keyword>
<feature type="coiled-coil region" evidence="1">
    <location>
        <begin position="39"/>
        <end position="72"/>
    </location>
</feature>
<feature type="transmembrane region" description="Helical" evidence="2">
    <location>
        <begin position="12"/>
        <end position="31"/>
    </location>
</feature>